<gene>
    <name evidence="8" type="ORF">Fcan01_13216</name>
</gene>
<evidence type="ECO:0000256" key="5">
    <source>
        <dbReference type="ARBA" id="ARBA00022840"/>
    </source>
</evidence>
<keyword evidence="3" id="KW-0547">Nucleotide-binding</keyword>
<accession>A0A226E5F8</accession>
<dbReference type="AlphaFoldDB" id="A0A226E5F8"/>
<evidence type="ECO:0000256" key="6">
    <source>
        <dbReference type="SAM" id="MobiDB-lite"/>
    </source>
</evidence>
<keyword evidence="2" id="KW-0808">Transferase</keyword>
<dbReference type="GO" id="GO:0043065">
    <property type="term" value="P:positive regulation of apoptotic process"/>
    <property type="evidence" value="ECO:0007669"/>
    <property type="project" value="TreeGrafter"/>
</dbReference>
<dbReference type="GO" id="GO:0004674">
    <property type="term" value="F:protein serine/threonine kinase activity"/>
    <property type="evidence" value="ECO:0007669"/>
    <property type="project" value="UniProtKB-KW"/>
</dbReference>
<feature type="region of interest" description="Disordered" evidence="6">
    <location>
        <begin position="824"/>
        <end position="914"/>
    </location>
</feature>
<evidence type="ECO:0000256" key="1">
    <source>
        <dbReference type="ARBA" id="ARBA00022527"/>
    </source>
</evidence>
<feature type="region of interest" description="Disordered" evidence="6">
    <location>
        <begin position="946"/>
        <end position="1003"/>
    </location>
</feature>
<sequence>MVVVNKCGFGKLESQADSSPKCFTSCDSRGMLLLNQEAVINKGDINSLYRMDKGAPFATGLYAQVKRCKSLITSSYYAAKFCPRKRPGQSLDEECIENLHEIALLSQLKHPYIISFIDAFILEDCAVTIMELAPGGDLQTVIDADLVLLEKDASRYIFQLLEALKYLHERNIAHLDIKPQNLLLMGEFPTCEIKLCDFEPGKEVKEIIGTPEYVAPEILLYEPLSTSADMWSVGILCYVLLTGFSPFGGDTDQETFRNIVHEPIDFPEELFEDISPSAIDFILKLAVKNAKLRPTPVEMEEHDWLTSFIPEVLPPTPPCEPELEPEVAQHFSSINHSGPKKRSPRKTMALAGMSTASAAGRRPSARSILRACKSAYDLNKMGGKTKSREALIEKMKMASGDNSVGGNWKLRKNLSKSREQLWESKIQLSKSCEKINNNLPGSARWASVANFPSLDLGMKSATSQESVISVVSTCTSAAATTTQYELDWNQQCMMDDFVVPNNPLAPSISVPNTPPIPNFDLSAPVNHMNMAGSLDSAGSTLLPASGYPSLVTNSEDVDDDVQNGSSSGLTAVELESQKSVAELIMTFGGRVPNVNSANGKKLDLKNQFEPILEVDGSEETTISLGDCSDNNSTSGVSSIIPTTKEPKSAESGHFSMNSSSSNEQESSSSVRSKSDCDVVNKRVSRSSQQIRDEMRAARVSARHGATSDTQGPTPQSGRRDSGSPPKLRGVENGSGPRLKGILKKSATPTTHHINNNTSNSNMDYSSLPNFSSQHHNLNYQLNTNLILPAPPSAPSSRRGSIPGNCTRHTISSLAKVPKKSILKNSQNNEMKLNAKSPTIDTTNPSAFHRKSSGERSNSKSPENIIVGATKVTCSSSPVASTDLDRTTKSDPANNGGSTATPDSNGGGGSTNTSARAAAVGNKGKVIPKGLSPRERPSFILLHDVNPKVRKPSQPSPVRKITPQQPIQQRNNTTATNNRTTAASTRAKIANNPPTPRAPPKPRTSIREQILQKRIPNKSGVTVDRVPSVTLHIAPNKILHMPSEVTSTKSSTNTLSSSLLSSSDEINCNKMPTKSSKVKSEPISFEPAAVAIKIFPPDPAIVPKSVLAKGSLSQSQSLEENSDSNNNNGGNRSPSCNKNNNNPLNFLTINNNSVNLESKSPEARRKGKSESSTVSSPDKTADKFDKFTWGGVCTGSIGRAMERFETGAIKGKKLRRGSVPDF</sequence>
<dbReference type="PROSITE" id="PS00108">
    <property type="entry name" value="PROTEIN_KINASE_ST"/>
    <property type="match status" value="1"/>
</dbReference>
<dbReference type="EMBL" id="LNIX01000007">
    <property type="protein sequence ID" value="OXA52111.1"/>
    <property type="molecule type" value="Genomic_DNA"/>
</dbReference>
<feature type="compositionally biased region" description="Pro residues" evidence="6">
    <location>
        <begin position="992"/>
        <end position="1001"/>
    </location>
</feature>
<dbReference type="Gene3D" id="1.10.510.10">
    <property type="entry name" value="Transferase(Phosphotransferase) domain 1"/>
    <property type="match status" value="1"/>
</dbReference>
<evidence type="ECO:0000256" key="2">
    <source>
        <dbReference type="ARBA" id="ARBA00022679"/>
    </source>
</evidence>
<dbReference type="SUPFAM" id="SSF56112">
    <property type="entry name" value="Protein kinase-like (PK-like)"/>
    <property type="match status" value="1"/>
</dbReference>
<dbReference type="OMA" id="NIVHEPI"/>
<evidence type="ECO:0000256" key="3">
    <source>
        <dbReference type="ARBA" id="ARBA00022741"/>
    </source>
</evidence>
<feature type="compositionally biased region" description="Polar residues" evidence="6">
    <location>
        <begin position="824"/>
        <end position="845"/>
    </location>
</feature>
<dbReference type="SMART" id="SM00220">
    <property type="entry name" value="S_TKc"/>
    <property type="match status" value="1"/>
</dbReference>
<dbReference type="InterPro" id="IPR011009">
    <property type="entry name" value="Kinase-like_dom_sf"/>
</dbReference>
<dbReference type="OrthoDB" id="10518257at2759"/>
<feature type="region of interest" description="Disordered" evidence="6">
    <location>
        <begin position="1111"/>
        <end position="1183"/>
    </location>
</feature>
<feature type="compositionally biased region" description="Low complexity" evidence="6">
    <location>
        <begin position="1111"/>
        <end position="1151"/>
    </location>
</feature>
<feature type="region of interest" description="Disordered" evidence="6">
    <location>
        <begin position="622"/>
        <end position="769"/>
    </location>
</feature>
<feature type="domain" description="Protein kinase" evidence="7">
    <location>
        <begin position="51"/>
        <end position="305"/>
    </location>
</feature>
<dbReference type="STRING" id="158441.A0A226E5F8"/>
<dbReference type="InterPro" id="IPR008271">
    <property type="entry name" value="Ser/Thr_kinase_AS"/>
</dbReference>
<organism evidence="8 9">
    <name type="scientific">Folsomia candida</name>
    <name type="common">Springtail</name>
    <dbReference type="NCBI Taxonomy" id="158441"/>
    <lineage>
        <taxon>Eukaryota</taxon>
        <taxon>Metazoa</taxon>
        <taxon>Ecdysozoa</taxon>
        <taxon>Arthropoda</taxon>
        <taxon>Hexapoda</taxon>
        <taxon>Collembola</taxon>
        <taxon>Entomobryomorpha</taxon>
        <taxon>Isotomoidea</taxon>
        <taxon>Isotomidae</taxon>
        <taxon>Proisotominae</taxon>
        <taxon>Folsomia</taxon>
    </lineage>
</organism>
<dbReference type="InterPro" id="IPR000719">
    <property type="entry name" value="Prot_kinase_dom"/>
</dbReference>
<comment type="caution">
    <text evidence="8">The sequence shown here is derived from an EMBL/GenBank/DDBJ whole genome shotgun (WGS) entry which is preliminary data.</text>
</comment>
<feature type="compositionally biased region" description="Low complexity" evidence="6">
    <location>
        <begin position="969"/>
        <end position="991"/>
    </location>
</feature>
<protein>
    <submittedName>
        <fullName evidence="8">Death-associated protein kinase related</fullName>
    </submittedName>
</protein>
<name>A0A226E5F8_FOLCA</name>
<feature type="compositionally biased region" description="Polar residues" evidence="6">
    <location>
        <begin position="706"/>
        <end position="716"/>
    </location>
</feature>
<evidence type="ECO:0000313" key="8">
    <source>
        <dbReference type="EMBL" id="OXA52111.1"/>
    </source>
</evidence>
<keyword evidence="5" id="KW-0067">ATP-binding</keyword>
<feature type="compositionally biased region" description="Polar residues" evidence="6">
    <location>
        <begin position="622"/>
        <end position="641"/>
    </location>
</feature>
<dbReference type="Gene3D" id="3.30.200.20">
    <property type="entry name" value="Phosphorylase Kinase, domain 1"/>
    <property type="match status" value="1"/>
</dbReference>
<feature type="compositionally biased region" description="Polar residues" evidence="6">
    <location>
        <begin position="889"/>
        <end position="902"/>
    </location>
</feature>
<keyword evidence="9" id="KW-1185">Reference proteome</keyword>
<feature type="compositionally biased region" description="Low complexity" evidence="6">
    <location>
        <begin position="651"/>
        <end position="671"/>
    </location>
</feature>
<keyword evidence="4 8" id="KW-0418">Kinase</keyword>
<dbReference type="GO" id="GO:0005634">
    <property type="term" value="C:nucleus"/>
    <property type="evidence" value="ECO:0007669"/>
    <property type="project" value="TreeGrafter"/>
</dbReference>
<dbReference type="Pfam" id="PF00069">
    <property type="entry name" value="Pkinase"/>
    <property type="match status" value="1"/>
</dbReference>
<dbReference type="Proteomes" id="UP000198287">
    <property type="component" value="Unassembled WGS sequence"/>
</dbReference>
<keyword evidence="1" id="KW-0723">Serine/threonine-protein kinase</keyword>
<dbReference type="GO" id="GO:0005524">
    <property type="term" value="F:ATP binding"/>
    <property type="evidence" value="ECO:0007669"/>
    <property type="project" value="UniProtKB-KW"/>
</dbReference>
<feature type="compositionally biased region" description="Low complexity" evidence="6">
    <location>
        <begin position="747"/>
        <end position="761"/>
    </location>
</feature>
<evidence type="ECO:0000256" key="4">
    <source>
        <dbReference type="ARBA" id="ARBA00022777"/>
    </source>
</evidence>
<dbReference type="PROSITE" id="PS50011">
    <property type="entry name" value="PROTEIN_KINASE_DOM"/>
    <property type="match status" value="1"/>
</dbReference>
<dbReference type="PANTHER" id="PTHR24342:SF12">
    <property type="entry name" value="DEATH-ASSOCIATED PROTEIN KINASE RELATED"/>
    <property type="match status" value="1"/>
</dbReference>
<evidence type="ECO:0000259" key="7">
    <source>
        <dbReference type="PROSITE" id="PS50011"/>
    </source>
</evidence>
<dbReference type="PANTHER" id="PTHR24342">
    <property type="entry name" value="SERINE/THREONINE-PROTEIN KINASE 17"/>
    <property type="match status" value="1"/>
</dbReference>
<evidence type="ECO:0000313" key="9">
    <source>
        <dbReference type="Proteomes" id="UP000198287"/>
    </source>
</evidence>
<dbReference type="GO" id="GO:0035556">
    <property type="term" value="P:intracellular signal transduction"/>
    <property type="evidence" value="ECO:0007669"/>
    <property type="project" value="TreeGrafter"/>
</dbReference>
<proteinExistence type="predicted"/>
<reference evidence="8 9" key="1">
    <citation type="submission" date="2015-12" db="EMBL/GenBank/DDBJ databases">
        <title>The genome of Folsomia candida.</title>
        <authorList>
            <person name="Faddeeva A."/>
            <person name="Derks M.F."/>
            <person name="Anvar Y."/>
            <person name="Smit S."/>
            <person name="Van Straalen N."/>
            <person name="Roelofs D."/>
        </authorList>
    </citation>
    <scope>NUCLEOTIDE SEQUENCE [LARGE SCALE GENOMIC DNA]</scope>
    <source>
        <strain evidence="8 9">VU population</strain>
        <tissue evidence="8">Whole body</tissue>
    </source>
</reference>